<feature type="chain" id="PRO_5035489899" description="1,3-beta-glucanosyltransferase" evidence="9">
    <location>
        <begin position="21"/>
        <end position="550"/>
    </location>
</feature>
<dbReference type="InterPro" id="IPR004886">
    <property type="entry name" value="Glucanosyltransferase"/>
</dbReference>
<protein>
    <recommendedName>
        <fullName evidence="9">1,3-beta-glucanosyltransferase</fullName>
        <ecNumber evidence="9">2.4.1.-</ecNumber>
    </recommendedName>
</protein>
<feature type="signal peptide" evidence="9">
    <location>
        <begin position="1"/>
        <end position="20"/>
    </location>
</feature>
<accession>A0A8K0WLZ9</accession>
<dbReference type="PANTHER" id="PTHR31468">
    <property type="entry name" value="1,3-BETA-GLUCANOSYLTRANSFERASE GAS1"/>
    <property type="match status" value="1"/>
</dbReference>
<evidence type="ECO:0000256" key="2">
    <source>
        <dbReference type="ARBA" id="ARBA00007528"/>
    </source>
</evidence>
<name>A0A8K0WLZ9_9HYPO</name>
<keyword evidence="9" id="KW-0808">Transferase</keyword>
<dbReference type="GO" id="GO:0031505">
    <property type="term" value="P:fungal-type cell wall organization"/>
    <property type="evidence" value="ECO:0007669"/>
    <property type="project" value="TreeGrafter"/>
</dbReference>
<feature type="domain" description="X8" evidence="12">
    <location>
        <begin position="382"/>
        <end position="471"/>
    </location>
</feature>
<feature type="region of interest" description="Disordered" evidence="10">
    <location>
        <begin position="460"/>
        <end position="514"/>
    </location>
</feature>
<evidence type="ECO:0000313" key="14">
    <source>
        <dbReference type="Proteomes" id="UP000813444"/>
    </source>
</evidence>
<dbReference type="AlphaFoldDB" id="A0A8K0WLZ9"/>
<keyword evidence="11" id="KW-0812">Transmembrane</keyword>
<comment type="function">
    <text evidence="9">Splits internally a 1,3-beta-glucan molecule and transfers the newly generated reducing end (the donor) to the non-reducing end of another 1,3-beta-glucan molecule (the acceptor) forming a 1,3-beta linkage, resulting in the elongation of 1,3-beta-glucan chains in the cell wall.</text>
</comment>
<evidence type="ECO:0000313" key="13">
    <source>
        <dbReference type="EMBL" id="KAH7309569.1"/>
    </source>
</evidence>
<organism evidence="13 14">
    <name type="scientific">Stachybotrys elegans</name>
    <dbReference type="NCBI Taxonomy" id="80388"/>
    <lineage>
        <taxon>Eukaryota</taxon>
        <taxon>Fungi</taxon>
        <taxon>Dikarya</taxon>
        <taxon>Ascomycota</taxon>
        <taxon>Pezizomycotina</taxon>
        <taxon>Sordariomycetes</taxon>
        <taxon>Hypocreomycetidae</taxon>
        <taxon>Hypocreales</taxon>
        <taxon>Stachybotryaceae</taxon>
        <taxon>Stachybotrys</taxon>
    </lineage>
</organism>
<dbReference type="Pfam" id="PF07983">
    <property type="entry name" value="X8"/>
    <property type="match status" value="1"/>
</dbReference>
<dbReference type="EMBL" id="JAGPNK010000013">
    <property type="protein sequence ID" value="KAH7309569.1"/>
    <property type="molecule type" value="Genomic_DNA"/>
</dbReference>
<proteinExistence type="inferred from homology"/>
<evidence type="ECO:0000256" key="1">
    <source>
        <dbReference type="ARBA" id="ARBA00004609"/>
    </source>
</evidence>
<keyword evidence="4 9" id="KW-0732">Signal</keyword>
<keyword evidence="8 9" id="KW-0449">Lipoprotein</keyword>
<keyword evidence="3 9" id="KW-0336">GPI-anchor</keyword>
<comment type="subcellular location">
    <subcellularLocation>
        <location evidence="1 9">Cell membrane</location>
        <topology evidence="1 9">Lipid-anchor</topology>
        <topology evidence="1 9">GPI-anchor</topology>
    </subcellularLocation>
</comment>
<comment type="similarity">
    <text evidence="2 9">Belongs to the glycosyl hydrolase 72 family.</text>
</comment>
<dbReference type="SUPFAM" id="SSF51445">
    <property type="entry name" value="(Trans)glycosidases"/>
    <property type="match status" value="1"/>
</dbReference>
<evidence type="ECO:0000256" key="4">
    <source>
        <dbReference type="ARBA" id="ARBA00022729"/>
    </source>
</evidence>
<evidence type="ECO:0000256" key="6">
    <source>
        <dbReference type="ARBA" id="ARBA00023157"/>
    </source>
</evidence>
<keyword evidence="14" id="KW-1185">Reference proteome</keyword>
<dbReference type="Gene3D" id="1.20.58.1040">
    <property type="match status" value="1"/>
</dbReference>
<dbReference type="InterPro" id="IPR017853">
    <property type="entry name" value="GH"/>
</dbReference>
<dbReference type="Pfam" id="PF03198">
    <property type="entry name" value="Glyco_hydro_72"/>
    <property type="match status" value="1"/>
</dbReference>
<evidence type="ECO:0000256" key="9">
    <source>
        <dbReference type="RuleBase" id="RU361209"/>
    </source>
</evidence>
<dbReference type="SMART" id="SM00768">
    <property type="entry name" value="X8"/>
    <property type="match status" value="1"/>
</dbReference>
<dbReference type="GO" id="GO:0005886">
    <property type="term" value="C:plasma membrane"/>
    <property type="evidence" value="ECO:0007669"/>
    <property type="project" value="UniProtKB-SubCell"/>
</dbReference>
<evidence type="ECO:0000256" key="8">
    <source>
        <dbReference type="ARBA" id="ARBA00023288"/>
    </source>
</evidence>
<dbReference type="PANTHER" id="PTHR31468:SF2">
    <property type="entry name" value="1,3-BETA-GLUCANOSYLTRANSFERASE GAS1"/>
    <property type="match status" value="1"/>
</dbReference>
<keyword evidence="7" id="KW-0325">Glycoprotein</keyword>
<keyword evidence="5 9" id="KW-0472">Membrane</keyword>
<evidence type="ECO:0000256" key="5">
    <source>
        <dbReference type="ARBA" id="ARBA00023136"/>
    </source>
</evidence>
<dbReference type="GO" id="GO:0042124">
    <property type="term" value="F:1,3-beta-glucanosyltransferase activity"/>
    <property type="evidence" value="ECO:0007669"/>
    <property type="project" value="TreeGrafter"/>
</dbReference>
<dbReference type="EC" id="2.4.1.-" evidence="9"/>
<evidence type="ECO:0000256" key="7">
    <source>
        <dbReference type="ARBA" id="ARBA00023180"/>
    </source>
</evidence>
<evidence type="ECO:0000256" key="10">
    <source>
        <dbReference type="SAM" id="MobiDB-lite"/>
    </source>
</evidence>
<sequence>MSVSKISMALLALSSTGVNAALEPIIAKGQKLFYENGTQFFMKGIAYQEDELPGGRALPFETPFIDPLADVPQCRRDIPKLRELGVNTIRTYAINATADHSECMRMLDDAGIYVISDLSHPRLSINRDAGEWNLALYDRYTSVIDELAQYNNVIGFFAGNEVTNNASNTPASAYVKAAVRDMKAHIRERDYRWMGVGYANNDDTEIREDIAHYFNCGRAEDSVDFWGYNIYSWCGQSTMQRSGYDRQVEFFTDYGVPVFFAEYGCIDASSAQQRIWQETEILYDDEMTGVFSGGLVFKYQQDAAKFGVVEINRDGSATEFPSFDRLARAHANSRPRGVEMDSYNTDFTTPSECPAQSETWEASAILPPTPDRDLCECAAAASPCGPSGTLSDDDMAEIFNFICDASPVSCAGIHHNSTSGVYGAFSMCGQAHKLAHVLGAYYENTNQAFDSCDFDGRAETKSDTSESSCRDPLASAAEHNEAAATQTQGDPASITGGTGSGSGGSGSDDTDGESFGVSSISMTRMFAMGDLVVGLYLAVAGAAGAAMVML</sequence>
<comment type="caution">
    <text evidence="13">The sequence shown here is derived from an EMBL/GenBank/DDBJ whole genome shotgun (WGS) entry which is preliminary data.</text>
</comment>
<dbReference type="GO" id="GO:0098552">
    <property type="term" value="C:side of membrane"/>
    <property type="evidence" value="ECO:0007669"/>
    <property type="project" value="UniProtKB-KW"/>
</dbReference>
<reference evidence="13" key="1">
    <citation type="journal article" date="2021" name="Nat. Commun.">
        <title>Genetic determinants of endophytism in the Arabidopsis root mycobiome.</title>
        <authorList>
            <person name="Mesny F."/>
            <person name="Miyauchi S."/>
            <person name="Thiergart T."/>
            <person name="Pickel B."/>
            <person name="Atanasova L."/>
            <person name="Karlsson M."/>
            <person name="Huettel B."/>
            <person name="Barry K.W."/>
            <person name="Haridas S."/>
            <person name="Chen C."/>
            <person name="Bauer D."/>
            <person name="Andreopoulos W."/>
            <person name="Pangilinan J."/>
            <person name="LaButti K."/>
            <person name="Riley R."/>
            <person name="Lipzen A."/>
            <person name="Clum A."/>
            <person name="Drula E."/>
            <person name="Henrissat B."/>
            <person name="Kohler A."/>
            <person name="Grigoriev I.V."/>
            <person name="Martin F.M."/>
            <person name="Hacquard S."/>
        </authorList>
    </citation>
    <scope>NUCLEOTIDE SEQUENCE</scope>
    <source>
        <strain evidence="13">MPI-CAGE-CH-0235</strain>
    </source>
</reference>
<dbReference type="GO" id="GO:0071970">
    <property type="term" value="P:fungal-type cell wall (1-&gt;3)-beta-D-glucan biosynthetic process"/>
    <property type="evidence" value="ECO:0007669"/>
    <property type="project" value="TreeGrafter"/>
</dbReference>
<gene>
    <name evidence="13" type="ORF">B0I35DRAFT_83454</name>
</gene>
<dbReference type="OrthoDB" id="421038at2759"/>
<keyword evidence="11" id="KW-1133">Transmembrane helix</keyword>
<dbReference type="Proteomes" id="UP000813444">
    <property type="component" value="Unassembled WGS sequence"/>
</dbReference>
<keyword evidence="6" id="KW-1015">Disulfide bond</keyword>
<evidence type="ECO:0000256" key="11">
    <source>
        <dbReference type="SAM" id="Phobius"/>
    </source>
</evidence>
<feature type="transmembrane region" description="Helical" evidence="11">
    <location>
        <begin position="525"/>
        <end position="548"/>
    </location>
</feature>
<evidence type="ECO:0000259" key="12">
    <source>
        <dbReference type="SMART" id="SM00768"/>
    </source>
</evidence>
<feature type="compositionally biased region" description="Gly residues" evidence="10">
    <location>
        <begin position="496"/>
        <end position="506"/>
    </location>
</feature>
<evidence type="ECO:0000256" key="3">
    <source>
        <dbReference type="ARBA" id="ARBA00022622"/>
    </source>
</evidence>
<dbReference type="Gene3D" id="3.20.20.80">
    <property type="entry name" value="Glycosidases"/>
    <property type="match status" value="1"/>
</dbReference>
<dbReference type="InterPro" id="IPR012946">
    <property type="entry name" value="X8"/>
</dbReference>